<sequence>MSSVVTESALDAMNFYINDGTVMPHDHKFNDSLNFGADKSKRNVGFFDARVQRMIIRFARITMIPKKKGKKMFTRNKPKIQKKSKAAQKLVILADFQIKFCADFNLYPRRLRFFNSA</sequence>
<comment type="caution">
    <text evidence="1">The sequence shown here is derived from an EMBL/GenBank/DDBJ whole genome shotgun (WGS) entry which is preliminary data.</text>
</comment>
<evidence type="ECO:0000313" key="1">
    <source>
        <dbReference type="EMBL" id="KAL3388110.1"/>
    </source>
</evidence>
<accession>A0ABD2W6B7</accession>
<reference evidence="1 2" key="1">
    <citation type="journal article" date="2024" name="bioRxiv">
        <title>A reference genome for Trichogramma kaykai: A tiny desert-dwelling parasitoid wasp with competing sex-ratio distorters.</title>
        <authorList>
            <person name="Culotta J."/>
            <person name="Lindsey A.R."/>
        </authorList>
    </citation>
    <scope>NUCLEOTIDE SEQUENCE [LARGE SCALE GENOMIC DNA]</scope>
    <source>
        <strain evidence="1 2">KSX58</strain>
    </source>
</reference>
<evidence type="ECO:0000313" key="2">
    <source>
        <dbReference type="Proteomes" id="UP001627154"/>
    </source>
</evidence>
<proteinExistence type="predicted"/>
<protein>
    <submittedName>
        <fullName evidence="1">Uncharacterized protein</fullName>
    </submittedName>
</protein>
<dbReference type="AlphaFoldDB" id="A0ABD2W6B7"/>
<gene>
    <name evidence="1" type="ORF">TKK_017163</name>
</gene>
<keyword evidence="2" id="KW-1185">Reference proteome</keyword>
<dbReference type="Proteomes" id="UP001627154">
    <property type="component" value="Unassembled WGS sequence"/>
</dbReference>
<organism evidence="1 2">
    <name type="scientific">Trichogramma kaykai</name>
    <dbReference type="NCBI Taxonomy" id="54128"/>
    <lineage>
        <taxon>Eukaryota</taxon>
        <taxon>Metazoa</taxon>
        <taxon>Ecdysozoa</taxon>
        <taxon>Arthropoda</taxon>
        <taxon>Hexapoda</taxon>
        <taxon>Insecta</taxon>
        <taxon>Pterygota</taxon>
        <taxon>Neoptera</taxon>
        <taxon>Endopterygota</taxon>
        <taxon>Hymenoptera</taxon>
        <taxon>Apocrita</taxon>
        <taxon>Proctotrupomorpha</taxon>
        <taxon>Chalcidoidea</taxon>
        <taxon>Trichogrammatidae</taxon>
        <taxon>Trichogramma</taxon>
    </lineage>
</organism>
<name>A0ABD2W6B7_9HYME</name>
<dbReference type="EMBL" id="JBJJXI010000136">
    <property type="protein sequence ID" value="KAL3388110.1"/>
    <property type="molecule type" value="Genomic_DNA"/>
</dbReference>